<dbReference type="InterPro" id="IPR032454">
    <property type="entry name" value="Histone_H2A_C"/>
</dbReference>
<dbReference type="SMART" id="SM00526">
    <property type="entry name" value="H15"/>
    <property type="match status" value="1"/>
</dbReference>
<dbReference type="Pfam" id="PF16211">
    <property type="entry name" value="Histone_H2A_C"/>
    <property type="match status" value="1"/>
</dbReference>
<comment type="subcellular location">
    <subcellularLocation>
        <location evidence="2">Chromosome</location>
    </subcellularLocation>
    <subcellularLocation>
        <location evidence="1">Nucleus</location>
    </subcellularLocation>
</comment>
<dbReference type="CDD" id="cd00074">
    <property type="entry name" value="HFD_H2A"/>
    <property type="match status" value="1"/>
</dbReference>
<feature type="region of interest" description="Disordered" evidence="9">
    <location>
        <begin position="371"/>
        <end position="391"/>
    </location>
</feature>
<dbReference type="PROSITE" id="PS51504">
    <property type="entry name" value="H15"/>
    <property type="match status" value="1"/>
</dbReference>
<evidence type="ECO:0000313" key="12">
    <source>
        <dbReference type="Proteomes" id="UP001159405"/>
    </source>
</evidence>
<feature type="compositionally biased region" description="Basic residues" evidence="9">
    <location>
        <begin position="468"/>
        <end position="556"/>
    </location>
</feature>
<accession>A0ABN8RF62</accession>
<dbReference type="Proteomes" id="UP001159405">
    <property type="component" value="Unassembled WGS sequence"/>
</dbReference>
<dbReference type="Gene3D" id="1.10.10.10">
    <property type="entry name" value="Winged helix-like DNA-binding domain superfamily/Winged helix DNA-binding domain"/>
    <property type="match status" value="1"/>
</dbReference>
<reference evidence="11 12" key="1">
    <citation type="submission" date="2022-05" db="EMBL/GenBank/DDBJ databases">
        <authorList>
            <consortium name="Genoscope - CEA"/>
            <person name="William W."/>
        </authorList>
    </citation>
    <scope>NUCLEOTIDE SEQUENCE [LARGE SCALE GENOMIC DNA]</scope>
</reference>
<dbReference type="InterPro" id="IPR005818">
    <property type="entry name" value="Histone_H1/H5_H15"/>
</dbReference>
<dbReference type="SUPFAM" id="SSF46785">
    <property type="entry name" value="Winged helix' DNA-binding domain"/>
    <property type="match status" value="1"/>
</dbReference>
<evidence type="ECO:0000256" key="4">
    <source>
        <dbReference type="ARBA" id="ARBA00010691"/>
    </source>
</evidence>
<dbReference type="EMBL" id="CALNXK010000232">
    <property type="protein sequence ID" value="CAH3177926.1"/>
    <property type="molecule type" value="Genomic_DNA"/>
</dbReference>
<dbReference type="Pfam" id="PF00125">
    <property type="entry name" value="Histone"/>
    <property type="match status" value="2"/>
</dbReference>
<protein>
    <recommendedName>
        <fullName evidence="10">H15 domain-containing protein</fullName>
    </recommendedName>
</protein>
<evidence type="ECO:0000256" key="5">
    <source>
        <dbReference type="ARBA" id="ARBA00022454"/>
    </source>
</evidence>
<feature type="non-terminal residue" evidence="11">
    <location>
        <position position="1"/>
    </location>
</feature>
<gene>
    <name evidence="11" type="ORF">PLOB_00020026</name>
</gene>
<name>A0ABN8RF62_9CNID</name>
<feature type="region of interest" description="Disordered" evidence="9">
    <location>
        <begin position="458"/>
        <end position="556"/>
    </location>
</feature>
<dbReference type="Pfam" id="PF00538">
    <property type="entry name" value="Linker_histone"/>
    <property type="match status" value="1"/>
</dbReference>
<keyword evidence="6" id="KW-0238">DNA-binding</keyword>
<dbReference type="InterPro" id="IPR007125">
    <property type="entry name" value="H2A/H2B/H3"/>
</dbReference>
<dbReference type="SMART" id="SM00428">
    <property type="entry name" value="H3"/>
    <property type="match status" value="1"/>
</dbReference>
<dbReference type="InterPro" id="IPR009072">
    <property type="entry name" value="Histone-fold"/>
</dbReference>
<keyword evidence="7" id="KW-0539">Nucleus</keyword>
<evidence type="ECO:0000313" key="11">
    <source>
        <dbReference type="EMBL" id="CAH3177926.1"/>
    </source>
</evidence>
<organism evidence="11 12">
    <name type="scientific">Porites lobata</name>
    <dbReference type="NCBI Taxonomy" id="104759"/>
    <lineage>
        <taxon>Eukaryota</taxon>
        <taxon>Metazoa</taxon>
        <taxon>Cnidaria</taxon>
        <taxon>Anthozoa</taxon>
        <taxon>Hexacorallia</taxon>
        <taxon>Scleractinia</taxon>
        <taxon>Fungiina</taxon>
        <taxon>Poritidae</taxon>
        <taxon>Porites</taxon>
    </lineage>
</organism>
<evidence type="ECO:0000256" key="6">
    <source>
        <dbReference type="ARBA" id="ARBA00023125"/>
    </source>
</evidence>
<proteinExistence type="inferred from homology"/>
<comment type="similarity">
    <text evidence="3">Belongs to the histone H3 family.</text>
</comment>
<dbReference type="SUPFAM" id="SSF47113">
    <property type="entry name" value="Histone-fold"/>
    <property type="match status" value="2"/>
</dbReference>
<keyword evidence="5" id="KW-0158">Chromosome</keyword>
<dbReference type="PROSITE" id="PS00046">
    <property type="entry name" value="HISTONE_H2A"/>
    <property type="match status" value="1"/>
</dbReference>
<dbReference type="CDD" id="cd00073">
    <property type="entry name" value="H15"/>
    <property type="match status" value="1"/>
</dbReference>
<evidence type="ECO:0000256" key="8">
    <source>
        <dbReference type="ARBA" id="ARBA00023269"/>
    </source>
</evidence>
<dbReference type="SMART" id="SM00414">
    <property type="entry name" value="H2A"/>
    <property type="match status" value="1"/>
</dbReference>
<evidence type="ECO:0000259" key="10">
    <source>
        <dbReference type="PROSITE" id="PS51504"/>
    </source>
</evidence>
<keyword evidence="12" id="KW-1185">Reference proteome</keyword>
<dbReference type="PANTHER" id="PTHR23430">
    <property type="entry name" value="HISTONE H2A"/>
    <property type="match status" value="1"/>
</dbReference>
<feature type="domain" description="H15" evidence="10">
    <location>
        <begin position="390"/>
        <end position="462"/>
    </location>
</feature>
<dbReference type="PROSITE" id="PS00959">
    <property type="entry name" value="HISTONE_H3_2"/>
    <property type="match status" value="1"/>
</dbReference>
<dbReference type="InterPro" id="IPR032458">
    <property type="entry name" value="Histone_H2A_CS"/>
</dbReference>
<evidence type="ECO:0000256" key="1">
    <source>
        <dbReference type="ARBA" id="ARBA00004123"/>
    </source>
</evidence>
<evidence type="ECO:0000256" key="7">
    <source>
        <dbReference type="ARBA" id="ARBA00023242"/>
    </source>
</evidence>
<dbReference type="Gene3D" id="1.10.20.10">
    <property type="entry name" value="Histone, subunit A"/>
    <property type="match status" value="2"/>
</dbReference>
<dbReference type="InterPro" id="IPR036390">
    <property type="entry name" value="WH_DNA-bd_sf"/>
</dbReference>
<dbReference type="InterPro" id="IPR002119">
    <property type="entry name" value="Histone_H2A"/>
</dbReference>
<comment type="similarity">
    <text evidence="4">Belongs to the histone H2A family.</text>
</comment>
<dbReference type="InterPro" id="IPR000164">
    <property type="entry name" value="Histone_H3/CENP-A"/>
</dbReference>
<keyword evidence="8" id="KW-0544">Nucleosome core</keyword>
<dbReference type="CDD" id="cd22911">
    <property type="entry name" value="HFD_H3"/>
    <property type="match status" value="1"/>
</dbReference>
<sequence>VSLLAAGVLGHSFGSFTDSVFGQFTGQKKPDGCLDLARTDVSKAGSFSSDALEDVVDKRVHDAHGFAGDTGVRMNLLQHLVDVDCIAFLSLSPSLLLSIRWSLSLSSSLLAFLSSYFSFVNMSGRGKGKAKGTKSKSRSSRAGLQFPVGRIHRLLRKGNYAERVGAGAPVYLAAVLEYLSAEILELAGNAARDNKKTRIIPRHLQLAVRNDEELNKLLAGVTIAQGGVLPNIQACVHHIHGGHSLALGVLGVGHSITDHILKENFENTTSLFVDQARDSLDTATASKTTDSWLGDALDVVTKDLSKSTELLIRKLPFQRLVREIAQDFKTDLRFQSSAVMALQEASEAYLVGLFEDTNLCAIHAKRSCNMVEPPKSPAKKKPAAPKKPAEHPPYIDMIKAAIVALKERNGSSRQAIEKYIKANYKVGEVGSHLKMALKRGAASGKLIHTKGVGASGSFKVAKAEKKEKKPAKPKKPAAKKVAKKPAAKKPVAKKAAAKKKPAKKTPSKKPKKSAAKKPAAKKPAAKKPAKKTPAKKPAAKKSAKKSAAKKSPAKKK</sequence>
<dbReference type="PRINTS" id="PR00620">
    <property type="entry name" value="HISTONEH2A"/>
</dbReference>
<comment type="caution">
    <text evidence="11">The sequence shown here is derived from an EMBL/GenBank/DDBJ whole genome shotgun (WGS) entry which is preliminary data.</text>
</comment>
<dbReference type="InterPro" id="IPR036388">
    <property type="entry name" value="WH-like_DNA-bd_sf"/>
</dbReference>
<evidence type="ECO:0000256" key="2">
    <source>
        <dbReference type="ARBA" id="ARBA00004286"/>
    </source>
</evidence>
<evidence type="ECO:0000256" key="9">
    <source>
        <dbReference type="SAM" id="MobiDB-lite"/>
    </source>
</evidence>
<evidence type="ECO:0000256" key="3">
    <source>
        <dbReference type="ARBA" id="ARBA00010343"/>
    </source>
</evidence>